<gene>
    <name evidence="5" type="ORF">Csa_5G587190</name>
</gene>
<keyword evidence="6" id="KW-1185">Reference proteome</keyword>
<reference evidence="5 6" key="1">
    <citation type="journal article" date="2009" name="Nat. Genet.">
        <title>The genome of the cucumber, Cucumis sativus L.</title>
        <authorList>
            <person name="Huang S."/>
            <person name="Li R."/>
            <person name="Zhang Z."/>
            <person name="Li L."/>
            <person name="Gu X."/>
            <person name="Fan W."/>
            <person name="Lucas W.J."/>
            <person name="Wang X."/>
            <person name="Xie B."/>
            <person name="Ni P."/>
            <person name="Ren Y."/>
            <person name="Zhu H."/>
            <person name="Li J."/>
            <person name="Lin K."/>
            <person name="Jin W."/>
            <person name="Fei Z."/>
            <person name="Li G."/>
            <person name="Staub J."/>
            <person name="Kilian A."/>
            <person name="van der Vossen E.A."/>
            <person name="Wu Y."/>
            <person name="Guo J."/>
            <person name="He J."/>
            <person name="Jia Z."/>
            <person name="Ren Y."/>
            <person name="Tian G."/>
            <person name="Lu Y."/>
            <person name="Ruan J."/>
            <person name="Qian W."/>
            <person name="Wang M."/>
            <person name="Huang Q."/>
            <person name="Li B."/>
            <person name="Xuan Z."/>
            <person name="Cao J."/>
            <person name="Asan"/>
            <person name="Wu Z."/>
            <person name="Zhang J."/>
            <person name="Cai Q."/>
            <person name="Bai Y."/>
            <person name="Zhao B."/>
            <person name="Han Y."/>
            <person name="Li Y."/>
            <person name="Li X."/>
            <person name="Wang S."/>
            <person name="Shi Q."/>
            <person name="Liu S."/>
            <person name="Cho W.K."/>
            <person name="Kim J.Y."/>
            <person name="Xu Y."/>
            <person name="Heller-Uszynska K."/>
            <person name="Miao H."/>
            <person name="Cheng Z."/>
            <person name="Zhang S."/>
            <person name="Wu J."/>
            <person name="Yang Y."/>
            <person name="Kang H."/>
            <person name="Li M."/>
            <person name="Liang H."/>
            <person name="Ren X."/>
            <person name="Shi Z."/>
            <person name="Wen M."/>
            <person name="Jian M."/>
            <person name="Yang H."/>
            <person name="Zhang G."/>
            <person name="Yang Z."/>
            <person name="Chen R."/>
            <person name="Liu S."/>
            <person name="Li J."/>
            <person name="Ma L."/>
            <person name="Liu H."/>
            <person name="Zhou Y."/>
            <person name="Zhao J."/>
            <person name="Fang X."/>
            <person name="Li G."/>
            <person name="Fang L."/>
            <person name="Li Y."/>
            <person name="Liu D."/>
            <person name="Zheng H."/>
            <person name="Zhang Y."/>
            <person name="Qin N."/>
            <person name="Li Z."/>
            <person name="Yang G."/>
            <person name="Yang S."/>
            <person name="Bolund L."/>
            <person name="Kristiansen K."/>
            <person name="Zheng H."/>
            <person name="Li S."/>
            <person name="Zhang X."/>
            <person name="Yang H."/>
            <person name="Wang J."/>
            <person name="Sun R."/>
            <person name="Zhang B."/>
            <person name="Jiang S."/>
            <person name="Wang J."/>
            <person name="Du Y."/>
            <person name="Li S."/>
        </authorList>
    </citation>
    <scope>NUCLEOTIDE SEQUENCE [LARGE SCALE GENOMIC DNA]</scope>
    <source>
        <strain evidence="6">cv. 9930</strain>
    </source>
</reference>
<dbReference type="InterPro" id="IPR039206">
    <property type="entry name" value="MORF/ORRM1/DAG-like"/>
</dbReference>
<dbReference type="EMBL" id="CM002926">
    <property type="protein sequence ID" value="KGN51648.1"/>
    <property type="molecule type" value="Genomic_DNA"/>
</dbReference>
<dbReference type="PANTHER" id="PTHR31346">
    <property type="entry name" value="MULTIPLE ORGANELLAR RNA EDITING FACTOR 2, CHLOROPLASTIC-RELATED-RELATED"/>
    <property type="match status" value="1"/>
</dbReference>
<reference evidence="5 6" key="3">
    <citation type="journal article" date="2010" name="BMC Genomics">
        <title>Transcriptome sequencing and comparative analysis of cucumber flowers with different sex types.</title>
        <authorList>
            <person name="Guo S."/>
            <person name="Zheng Y."/>
            <person name="Joung J.G."/>
            <person name="Liu S."/>
            <person name="Zhang Z."/>
            <person name="Crasta O.R."/>
            <person name="Sobral B.W."/>
            <person name="Xu Y."/>
            <person name="Huang S."/>
            <person name="Fei Z."/>
        </authorList>
    </citation>
    <scope>NUCLEOTIDE SEQUENCE [LARGE SCALE GENOMIC DNA]</scope>
    <source>
        <strain evidence="6">cv. 9930</strain>
    </source>
</reference>
<dbReference type="GO" id="GO:0080156">
    <property type="term" value="P:mitochondrial mRNA modification"/>
    <property type="evidence" value="ECO:0000318"/>
    <property type="project" value="GO_Central"/>
</dbReference>
<dbReference type="Proteomes" id="UP000029981">
    <property type="component" value="Chromosome 5"/>
</dbReference>
<proteinExistence type="predicted"/>
<evidence type="ECO:0000256" key="1">
    <source>
        <dbReference type="ARBA" id="ARBA00022664"/>
    </source>
</evidence>
<evidence type="ECO:0000313" key="6">
    <source>
        <dbReference type="Proteomes" id="UP000029981"/>
    </source>
</evidence>
<dbReference type="STRING" id="3659.A0A0A0KPX1"/>
<dbReference type="GO" id="GO:0006397">
    <property type="term" value="P:mRNA processing"/>
    <property type="evidence" value="ECO:0007669"/>
    <property type="project" value="UniProtKB-KW"/>
</dbReference>
<dbReference type="PANTHER" id="PTHR31346:SF5">
    <property type="entry name" value="MULTIPLE ORGANELLAR RNA EDITING FACTOR 1, MITOCHONDRIAL"/>
    <property type="match status" value="1"/>
</dbReference>
<feature type="region of interest" description="Disordered" evidence="3">
    <location>
        <begin position="106"/>
        <end position="197"/>
    </location>
</feature>
<accession>A0A0A0KPX1</accession>
<dbReference type="GO" id="GO:0016554">
    <property type="term" value="P:cytidine to uridine editing"/>
    <property type="evidence" value="ECO:0007669"/>
    <property type="project" value="InterPro"/>
</dbReference>
<dbReference type="InterPro" id="IPR054059">
    <property type="entry name" value="MORF/ORRM1/DAG-like_MORF"/>
</dbReference>
<organism evidence="5 6">
    <name type="scientific">Cucumis sativus</name>
    <name type="common">Cucumber</name>
    <dbReference type="NCBI Taxonomy" id="3659"/>
    <lineage>
        <taxon>Eukaryota</taxon>
        <taxon>Viridiplantae</taxon>
        <taxon>Streptophyta</taxon>
        <taxon>Embryophyta</taxon>
        <taxon>Tracheophyta</taxon>
        <taxon>Spermatophyta</taxon>
        <taxon>Magnoliopsida</taxon>
        <taxon>eudicotyledons</taxon>
        <taxon>Gunneridae</taxon>
        <taxon>Pentapetalae</taxon>
        <taxon>rosids</taxon>
        <taxon>fabids</taxon>
        <taxon>Cucurbitales</taxon>
        <taxon>Cucurbitaceae</taxon>
        <taxon>Benincaseae</taxon>
        <taxon>Cucumis</taxon>
    </lineage>
</organism>
<protein>
    <recommendedName>
        <fullName evidence="4">MORF/ORRM1/DAG-like MORF domain-containing protein</fullName>
    </recommendedName>
</protein>
<sequence>MPPLPVAFAPVGFAADAPLDSSSFESLLSPIMALHSLRLRRTLSFLSAFHRYAAVSGQTSHSIFCPSAPSLSKSPAMISPHWPLRLSSISSYSWLSLASNREDDKIGTDIASGSEDVKIGNDNASGSEDVKIGNDNASGSEDVKIGNDNASGSEDVKIGNDNASGSEDVKIGNDNASGSEDVKIGNDNASGSEDVKIGNDNASGDIWTDTPEGCDYNHWLIIMDFRDSKPTTEEMVRTYEETCAKGLNISVEEAKKRIYACTTTTYQGFQAVMTKEESEKFRGLPGVLFVLADSYVDQVNKEYGVNQVMYPPDENFEINISMERLYQDHHLDNMLEGRCEKTVAEIWINQDMRGQLHQHRIGKLIHLLINRVLYKEMNAIPELHKTIRRKVHPKIMVP</sequence>
<dbReference type="AlphaFoldDB" id="A0A0A0KPX1"/>
<dbReference type="GO" id="GO:0005739">
    <property type="term" value="C:mitochondrion"/>
    <property type="evidence" value="ECO:0000318"/>
    <property type="project" value="GO_Central"/>
</dbReference>
<dbReference type="eggNOG" id="ENOG502QUVM">
    <property type="taxonomic scope" value="Eukaryota"/>
</dbReference>
<keyword evidence="1" id="KW-0507">mRNA processing</keyword>
<keyword evidence="2" id="KW-0809">Transit peptide</keyword>
<reference evidence="5 6" key="4">
    <citation type="journal article" date="2011" name="BMC Genomics">
        <title>RNA-Seq improves annotation of protein-coding genes in the cucumber genome.</title>
        <authorList>
            <person name="Li Z."/>
            <person name="Zhang Z."/>
            <person name="Yan P."/>
            <person name="Huang S."/>
            <person name="Fei Z."/>
            <person name="Lin K."/>
        </authorList>
    </citation>
    <scope>NUCLEOTIDE SEQUENCE [LARGE SCALE GENOMIC DNA]</scope>
    <source>
        <strain evidence="6">cv. 9930</strain>
    </source>
</reference>
<evidence type="ECO:0000256" key="2">
    <source>
        <dbReference type="ARBA" id="ARBA00022946"/>
    </source>
</evidence>
<reference evidence="5 6" key="2">
    <citation type="journal article" date="2009" name="PLoS ONE">
        <title>An integrated genetic and cytogenetic map of the cucumber genome.</title>
        <authorList>
            <person name="Ren Y."/>
            <person name="Zhang Z."/>
            <person name="Liu J."/>
            <person name="Staub J.E."/>
            <person name="Han Y."/>
            <person name="Cheng Z."/>
            <person name="Li X."/>
            <person name="Lu J."/>
            <person name="Miao H."/>
            <person name="Kang H."/>
            <person name="Xie B."/>
            <person name="Gu X."/>
            <person name="Wang X."/>
            <person name="Du Y."/>
            <person name="Jin W."/>
            <person name="Huang S."/>
        </authorList>
    </citation>
    <scope>NUCLEOTIDE SEQUENCE [LARGE SCALE GENOMIC DNA]</scope>
    <source>
        <strain evidence="6">cv. 9930</strain>
    </source>
</reference>
<evidence type="ECO:0000256" key="3">
    <source>
        <dbReference type="SAM" id="MobiDB-lite"/>
    </source>
</evidence>
<evidence type="ECO:0000313" key="5">
    <source>
        <dbReference type="EMBL" id="KGN51648.1"/>
    </source>
</evidence>
<evidence type="ECO:0000259" key="4">
    <source>
        <dbReference type="Pfam" id="PF21864"/>
    </source>
</evidence>
<dbReference type="Pfam" id="PF21864">
    <property type="entry name" value="MORF_dom"/>
    <property type="match status" value="1"/>
</dbReference>
<feature type="domain" description="MORF/ORRM1/DAG-like MORF" evidence="4">
    <location>
        <begin position="216"/>
        <end position="307"/>
    </location>
</feature>
<name>A0A0A0KPX1_CUCSA</name>
<dbReference type="Gramene" id="KGN51648">
    <property type="protein sequence ID" value="KGN51648"/>
    <property type="gene ID" value="Csa_5G587190"/>
</dbReference>